<accession>A0ABD6E7K6</accession>
<feature type="compositionally biased region" description="Basic and acidic residues" evidence="2">
    <location>
        <begin position="169"/>
        <end position="181"/>
    </location>
</feature>
<feature type="coiled-coil region" evidence="1">
    <location>
        <begin position="187"/>
        <end position="221"/>
    </location>
</feature>
<evidence type="ECO:0000313" key="3">
    <source>
        <dbReference type="EMBL" id="MFH4974154.1"/>
    </source>
</evidence>
<evidence type="ECO:0000313" key="4">
    <source>
        <dbReference type="Proteomes" id="UP001608902"/>
    </source>
</evidence>
<keyword evidence="1" id="KW-0175">Coiled coil</keyword>
<organism evidence="3 4">
    <name type="scientific">Gnathostoma spinigerum</name>
    <dbReference type="NCBI Taxonomy" id="75299"/>
    <lineage>
        <taxon>Eukaryota</taxon>
        <taxon>Metazoa</taxon>
        <taxon>Ecdysozoa</taxon>
        <taxon>Nematoda</taxon>
        <taxon>Chromadorea</taxon>
        <taxon>Rhabditida</taxon>
        <taxon>Spirurina</taxon>
        <taxon>Gnathostomatomorpha</taxon>
        <taxon>Gnathostomatoidea</taxon>
        <taxon>Gnathostomatidae</taxon>
        <taxon>Gnathostoma</taxon>
    </lineage>
</organism>
<dbReference type="Proteomes" id="UP001608902">
    <property type="component" value="Unassembled WGS sequence"/>
</dbReference>
<proteinExistence type="predicted"/>
<dbReference type="EMBL" id="JBGFUD010000276">
    <property type="protein sequence ID" value="MFH4974154.1"/>
    <property type="molecule type" value="Genomic_DNA"/>
</dbReference>
<keyword evidence="4" id="KW-1185">Reference proteome</keyword>
<evidence type="ECO:0000256" key="1">
    <source>
        <dbReference type="SAM" id="Coils"/>
    </source>
</evidence>
<reference evidence="3 4" key="1">
    <citation type="submission" date="2024-08" db="EMBL/GenBank/DDBJ databases">
        <title>Gnathostoma spinigerum genome.</title>
        <authorList>
            <person name="Gonzalez-Bertolin B."/>
            <person name="Monzon S."/>
            <person name="Zaballos A."/>
            <person name="Jimenez P."/>
            <person name="Dekumyoy P."/>
            <person name="Varona S."/>
            <person name="Cuesta I."/>
            <person name="Sumanam S."/>
            <person name="Adisakwattana P."/>
            <person name="Gasser R.B."/>
            <person name="Hernandez-Gonzalez A."/>
            <person name="Young N.D."/>
            <person name="Perteguer M.J."/>
        </authorList>
    </citation>
    <scope>NUCLEOTIDE SEQUENCE [LARGE SCALE GENOMIC DNA]</scope>
    <source>
        <strain evidence="3">AL3</strain>
        <tissue evidence="3">Liver</tissue>
    </source>
</reference>
<feature type="region of interest" description="Disordered" evidence="2">
    <location>
        <begin position="354"/>
        <end position="377"/>
    </location>
</feature>
<sequence length="573" mass="65269">MSSDGLVSLVSYVPIISQENSRFTVGIQPPVVDRIDVSAANHQGTIVSSCYNPPVCAKQLAAVDFQKLHRGFSPLDQVPPRIATKDRAGLEVISAANCPRRLFTSRDSAKSVQRQQTNIANRPLSSNATVINKARRKKTVAFGTTVNLSQTVEGSSHRQVKHSPTKMAARNDMKNAEEQPETVKIKFEEQTKKIEELCRSVEDLQQKDREKEQQLLELTEMVKKVLSSSSNDETHRDGKTPRSAPVWSKSSHMSKYRGKENIPPWEMGENRGDNLKDSFETHKERVCQKRIPCEDIRSSRKSDIDDRKWELIRRKVEENADFKNYINQGVMRFAGDHSLDVVVRENLENDVVIRRNQNASNEKEKDSSPASLRKTTKVTRKMTVEEEVEHCAKESPGRSAAFSYDSRKYLVRHGIIPGVTSDQDADYDLEARGNVAAVTHSLYRSGESCTYYPNDDHQRTSRSAFRPLNRSGLVQDRYEHYCCACRKKAHDDVIHQCQEREGPTGMYRYRVEHASSPNEDLLNEYVEFSDSSSDENGIAHQKHTNSTWNGATSRKQRQGRNHREVRLNKTTYQ</sequence>
<comment type="caution">
    <text evidence="3">The sequence shown here is derived from an EMBL/GenBank/DDBJ whole genome shotgun (WGS) entry which is preliminary data.</text>
</comment>
<evidence type="ECO:0000256" key="2">
    <source>
        <dbReference type="SAM" id="MobiDB-lite"/>
    </source>
</evidence>
<feature type="compositionally biased region" description="Polar residues" evidence="2">
    <location>
        <begin position="544"/>
        <end position="553"/>
    </location>
</feature>
<dbReference type="AlphaFoldDB" id="A0ABD6E7K6"/>
<name>A0ABD6E7K6_9BILA</name>
<gene>
    <name evidence="3" type="ORF">AB6A40_000863</name>
</gene>
<protein>
    <submittedName>
        <fullName evidence="3">Uncharacterized protein</fullName>
    </submittedName>
</protein>
<feature type="region of interest" description="Disordered" evidence="2">
    <location>
        <begin position="226"/>
        <end position="271"/>
    </location>
</feature>
<feature type="region of interest" description="Disordered" evidence="2">
    <location>
        <begin position="529"/>
        <end position="573"/>
    </location>
</feature>
<feature type="region of interest" description="Disordered" evidence="2">
    <location>
        <begin position="152"/>
        <end position="181"/>
    </location>
</feature>